<evidence type="ECO:0000256" key="1">
    <source>
        <dbReference type="SAM" id="SignalP"/>
    </source>
</evidence>
<protein>
    <submittedName>
        <fullName evidence="2">Extracellular solute-binding protein</fullName>
    </submittedName>
</protein>
<dbReference type="Pfam" id="PF13416">
    <property type="entry name" value="SBP_bac_8"/>
    <property type="match status" value="1"/>
</dbReference>
<dbReference type="PROSITE" id="PS51257">
    <property type="entry name" value="PROKAR_LIPOPROTEIN"/>
    <property type="match status" value="1"/>
</dbReference>
<dbReference type="SUPFAM" id="SSF53850">
    <property type="entry name" value="Periplasmic binding protein-like II"/>
    <property type="match status" value="1"/>
</dbReference>
<keyword evidence="3" id="KW-1185">Reference proteome</keyword>
<dbReference type="InterPro" id="IPR050490">
    <property type="entry name" value="Bact_solute-bd_prot1"/>
</dbReference>
<dbReference type="Proteomes" id="UP001155240">
    <property type="component" value="Unassembled WGS sequence"/>
</dbReference>
<gene>
    <name evidence="2" type="ORF">NB037_04290</name>
</gene>
<reference evidence="2" key="1">
    <citation type="submission" date="2022-06" db="EMBL/GenBank/DDBJ databases">
        <title>Whole genome shotgun sequencing (WGS) of Rathayibacter sp. ZW T2_19, isolated from stored onions (Allium cepa).</title>
        <authorList>
            <person name="Stoll D.A."/>
            <person name="Huch M."/>
        </authorList>
    </citation>
    <scope>NUCLEOTIDE SEQUENCE</scope>
    <source>
        <strain evidence="2">ZW T2_19</strain>
    </source>
</reference>
<organism evidence="2 3">
    <name type="scientific">Rathayibacter rubneri</name>
    <dbReference type="NCBI Taxonomy" id="2950106"/>
    <lineage>
        <taxon>Bacteria</taxon>
        <taxon>Bacillati</taxon>
        <taxon>Actinomycetota</taxon>
        <taxon>Actinomycetes</taxon>
        <taxon>Micrococcales</taxon>
        <taxon>Microbacteriaceae</taxon>
        <taxon>Rathayibacter</taxon>
    </lineage>
</organism>
<dbReference type="InterPro" id="IPR006059">
    <property type="entry name" value="SBP"/>
</dbReference>
<proteinExistence type="predicted"/>
<name>A0A9X2DWR4_9MICO</name>
<accession>A0A9X2DWR4</accession>
<feature type="chain" id="PRO_5040879797" evidence="1">
    <location>
        <begin position="27"/>
        <end position="436"/>
    </location>
</feature>
<dbReference type="EMBL" id="JAMRYM010000009">
    <property type="protein sequence ID" value="MCM6761631.1"/>
    <property type="molecule type" value="Genomic_DNA"/>
</dbReference>
<dbReference type="PANTHER" id="PTHR43649">
    <property type="entry name" value="ARABINOSE-BINDING PROTEIN-RELATED"/>
    <property type="match status" value="1"/>
</dbReference>
<dbReference type="AlphaFoldDB" id="A0A9X2DWR4"/>
<feature type="signal peptide" evidence="1">
    <location>
        <begin position="1"/>
        <end position="26"/>
    </location>
</feature>
<dbReference type="RefSeq" id="WP_251944045.1">
    <property type="nucleotide sequence ID" value="NZ_JAMRYM010000009.1"/>
</dbReference>
<sequence>MRTLSKKVTTAVAVALPLALALTACSGGGSSSGGDGGGDGDNTLTVWAWDPAFNIAALEEAEKIYQKDNPDFSLDIIETPWEDLQPKLTTLAQSRQYEELPDIFLMQNNAFQKNALNYPEIFSEISTDAVDFSEFPEAVTAYSTVDGVNYGVPFDSGTAVTALRTDVLEAAGYTIDDFTDITWDEFLTKGEDVLAKTGSPLLSGQAGSADMIMMMLQSAGASLFDDEGMPTISDNDALLSAIDTYKQLVESGVFVEVNSWDEYLGTFVNGSVGGTINGIWIVGSIQAAEDQAGKWQVTNVPSLDSVDGATNYTANGGSSWTISSNADVDLATDFLASTFAGSTELYDTILPATGAVANWLPAASSAAYEQPSEYFGGQPIFSEVAQFGAEVPSNNTGAYYYEGRDSVSAAITQIIGGADPAKALEEAQANVEFAMS</sequence>
<keyword evidence="1" id="KW-0732">Signal</keyword>
<dbReference type="Gene3D" id="3.40.190.10">
    <property type="entry name" value="Periplasmic binding protein-like II"/>
    <property type="match status" value="1"/>
</dbReference>
<evidence type="ECO:0000313" key="2">
    <source>
        <dbReference type="EMBL" id="MCM6761631.1"/>
    </source>
</evidence>
<evidence type="ECO:0000313" key="3">
    <source>
        <dbReference type="Proteomes" id="UP001155240"/>
    </source>
</evidence>
<dbReference type="PANTHER" id="PTHR43649:SF32">
    <property type="entry name" value="SUGAR BINDING SECRETED PROTEIN"/>
    <property type="match status" value="1"/>
</dbReference>
<comment type="caution">
    <text evidence="2">The sequence shown here is derived from an EMBL/GenBank/DDBJ whole genome shotgun (WGS) entry which is preliminary data.</text>
</comment>